<keyword evidence="3 5" id="KW-1133">Transmembrane helix</keyword>
<evidence type="ECO:0000313" key="8">
    <source>
        <dbReference type="WBParaSite" id="L893_g11919.t1"/>
    </source>
</evidence>
<feature type="transmembrane region" description="Helical" evidence="5">
    <location>
        <begin position="246"/>
        <end position="267"/>
    </location>
</feature>
<sequence>MASSGELIVGICYLVISVFFFILNGLLFATLFWKKDLNTITYRIIKSLTISCMMQLFAQAVGGIMTIAQTTFDYYIDRVLGVAVQSGWTLYVSLTLTLGVDRVLIFICPISTAYMVSTTLLLSLSWLLWLVSVVVRSLPGFGTTYGRDNIYYIWTYCKGEGAKVLLQIEPYFIMSIFAAVLLLYVFLVYRIVKMKMSSTTSQSASFRREVKILLAAVISFVYEVFSVVWGYWILPNEHEQNRVTMSVVLNFTWIVECGMFVTMTLIISNSLRKKLIRLVLPKYSTVNVSRVQNLWDFRETVGDDRVQAVEDNDKRNRRGATDETHTIASADLCLPLFNRRSCEGTILTVTGLL</sequence>
<dbReference type="WBParaSite" id="L893_g11919.t1">
    <property type="protein sequence ID" value="L893_g11919.t1"/>
    <property type="gene ID" value="L893_g11919"/>
</dbReference>
<feature type="transmembrane region" description="Helical" evidence="5">
    <location>
        <begin position="45"/>
        <end position="68"/>
    </location>
</feature>
<comment type="subcellular location">
    <subcellularLocation>
        <location evidence="1">Membrane</location>
    </subcellularLocation>
</comment>
<organism evidence="7 8">
    <name type="scientific">Steinernema glaseri</name>
    <dbReference type="NCBI Taxonomy" id="37863"/>
    <lineage>
        <taxon>Eukaryota</taxon>
        <taxon>Metazoa</taxon>
        <taxon>Ecdysozoa</taxon>
        <taxon>Nematoda</taxon>
        <taxon>Chromadorea</taxon>
        <taxon>Rhabditida</taxon>
        <taxon>Tylenchina</taxon>
        <taxon>Panagrolaimomorpha</taxon>
        <taxon>Strongyloidoidea</taxon>
        <taxon>Steinernematidae</taxon>
        <taxon>Steinernema</taxon>
    </lineage>
</organism>
<dbReference type="InterPro" id="IPR017452">
    <property type="entry name" value="GPCR_Rhodpsn_7TM"/>
</dbReference>
<dbReference type="GO" id="GO:0016020">
    <property type="term" value="C:membrane"/>
    <property type="evidence" value="ECO:0007669"/>
    <property type="project" value="UniProtKB-SubCell"/>
</dbReference>
<proteinExistence type="predicted"/>
<feature type="transmembrane region" description="Helical" evidence="5">
    <location>
        <begin position="171"/>
        <end position="192"/>
    </location>
</feature>
<keyword evidence="4 5" id="KW-0472">Membrane</keyword>
<reference evidence="8" key="1">
    <citation type="submission" date="2016-11" db="UniProtKB">
        <authorList>
            <consortium name="WormBaseParasite"/>
        </authorList>
    </citation>
    <scope>IDENTIFICATION</scope>
</reference>
<keyword evidence="7" id="KW-1185">Reference proteome</keyword>
<name>A0A1I7Y2X9_9BILA</name>
<feature type="domain" description="G-protein coupled receptors family 1 profile" evidence="6">
    <location>
        <begin position="23"/>
        <end position="221"/>
    </location>
</feature>
<feature type="transmembrane region" description="Helical" evidence="5">
    <location>
        <begin position="6"/>
        <end position="33"/>
    </location>
</feature>
<accession>A0A1I7Y2X9</accession>
<feature type="transmembrane region" description="Helical" evidence="5">
    <location>
        <begin position="114"/>
        <end position="135"/>
    </location>
</feature>
<evidence type="ECO:0000256" key="2">
    <source>
        <dbReference type="ARBA" id="ARBA00022692"/>
    </source>
</evidence>
<dbReference type="SUPFAM" id="SSF81321">
    <property type="entry name" value="Family A G protein-coupled receptor-like"/>
    <property type="match status" value="1"/>
</dbReference>
<dbReference type="Gene3D" id="1.20.1070.10">
    <property type="entry name" value="Rhodopsin 7-helix transmembrane proteins"/>
    <property type="match status" value="1"/>
</dbReference>
<evidence type="ECO:0000256" key="1">
    <source>
        <dbReference type="ARBA" id="ARBA00004370"/>
    </source>
</evidence>
<protein>
    <submittedName>
        <fullName evidence="8">G_PROTEIN_RECEP_F1_2 domain-containing protein</fullName>
    </submittedName>
</protein>
<dbReference type="AlphaFoldDB" id="A0A1I7Y2X9"/>
<evidence type="ECO:0000259" key="6">
    <source>
        <dbReference type="PROSITE" id="PS50262"/>
    </source>
</evidence>
<dbReference type="PROSITE" id="PS50262">
    <property type="entry name" value="G_PROTEIN_RECEP_F1_2"/>
    <property type="match status" value="1"/>
</dbReference>
<feature type="transmembrane region" description="Helical" evidence="5">
    <location>
        <begin position="212"/>
        <end position="234"/>
    </location>
</feature>
<evidence type="ECO:0000256" key="4">
    <source>
        <dbReference type="ARBA" id="ARBA00023136"/>
    </source>
</evidence>
<evidence type="ECO:0000256" key="3">
    <source>
        <dbReference type="ARBA" id="ARBA00022989"/>
    </source>
</evidence>
<evidence type="ECO:0000313" key="7">
    <source>
        <dbReference type="Proteomes" id="UP000095287"/>
    </source>
</evidence>
<evidence type="ECO:0000256" key="5">
    <source>
        <dbReference type="SAM" id="Phobius"/>
    </source>
</evidence>
<dbReference type="Proteomes" id="UP000095287">
    <property type="component" value="Unplaced"/>
</dbReference>
<keyword evidence="2 5" id="KW-0812">Transmembrane</keyword>
<feature type="transmembrane region" description="Helical" evidence="5">
    <location>
        <begin position="88"/>
        <end position="107"/>
    </location>
</feature>